<dbReference type="InterPro" id="IPR006674">
    <property type="entry name" value="HD_domain"/>
</dbReference>
<reference evidence="3 4" key="2">
    <citation type="submission" date="2019-01" db="EMBL/GenBank/DDBJ databases">
        <title>A chromosome length genome reference of the Java medaka (oryzias javanicus).</title>
        <authorList>
            <person name="Herpin A."/>
            <person name="Takehana Y."/>
            <person name="Naruse K."/>
            <person name="Ansai S."/>
            <person name="Kawaguchi M."/>
        </authorList>
    </citation>
    <scope>NUCLEOTIDE SEQUENCE [LARGE SCALE GENOMIC DNA]</scope>
    <source>
        <strain evidence="3">RS831</strain>
        <tissue evidence="3">Whole body</tissue>
    </source>
</reference>
<keyword evidence="4" id="KW-1185">Reference proteome</keyword>
<dbReference type="GO" id="GO:0005634">
    <property type="term" value="C:nucleus"/>
    <property type="evidence" value="ECO:0007669"/>
    <property type="project" value="TreeGrafter"/>
</dbReference>
<dbReference type="GO" id="GO:0051607">
    <property type="term" value="P:defense response to virus"/>
    <property type="evidence" value="ECO:0007669"/>
    <property type="project" value="TreeGrafter"/>
</dbReference>
<gene>
    <name evidence="3" type="ORF">OJAV_G00066520</name>
</gene>
<name>A0A3S2PVA0_ORYJA</name>
<dbReference type="PANTHER" id="PTHR11373:SF4">
    <property type="entry name" value="DEOXYNUCLEOSIDE TRIPHOSPHATE TRIPHOSPHOHYDROLASE SAMHD1"/>
    <property type="match status" value="1"/>
</dbReference>
<dbReference type="GO" id="GO:0045088">
    <property type="term" value="P:regulation of innate immune response"/>
    <property type="evidence" value="ECO:0007669"/>
    <property type="project" value="TreeGrafter"/>
</dbReference>
<dbReference type="Proteomes" id="UP000283210">
    <property type="component" value="Chromosome 7"/>
</dbReference>
<dbReference type="SUPFAM" id="SSF109604">
    <property type="entry name" value="HD-domain/PDEase-like"/>
    <property type="match status" value="1"/>
</dbReference>
<dbReference type="Pfam" id="PF01966">
    <property type="entry name" value="HD"/>
    <property type="match status" value="1"/>
</dbReference>
<dbReference type="EMBL" id="CM012443">
    <property type="protein sequence ID" value="RVE70634.1"/>
    <property type="molecule type" value="Genomic_DNA"/>
</dbReference>
<organism evidence="3 4">
    <name type="scientific">Oryzias javanicus</name>
    <name type="common">Javanese ricefish</name>
    <name type="synonym">Aplocheilus javanicus</name>
    <dbReference type="NCBI Taxonomy" id="123683"/>
    <lineage>
        <taxon>Eukaryota</taxon>
        <taxon>Metazoa</taxon>
        <taxon>Chordata</taxon>
        <taxon>Craniata</taxon>
        <taxon>Vertebrata</taxon>
        <taxon>Euteleostomi</taxon>
        <taxon>Actinopterygii</taxon>
        <taxon>Neopterygii</taxon>
        <taxon>Teleostei</taxon>
        <taxon>Neoteleostei</taxon>
        <taxon>Acanthomorphata</taxon>
        <taxon>Ovalentaria</taxon>
        <taxon>Atherinomorphae</taxon>
        <taxon>Beloniformes</taxon>
        <taxon>Adrianichthyidae</taxon>
        <taxon>Oryziinae</taxon>
        <taxon>Oryzias</taxon>
    </lineage>
</organism>
<proteinExistence type="inferred from homology"/>
<evidence type="ECO:0000313" key="3">
    <source>
        <dbReference type="EMBL" id="RVE70634.1"/>
    </source>
</evidence>
<dbReference type="GO" id="GO:0006203">
    <property type="term" value="P:dGTP catabolic process"/>
    <property type="evidence" value="ECO:0007669"/>
    <property type="project" value="TreeGrafter"/>
</dbReference>
<dbReference type="AlphaFoldDB" id="A0A3S2PVA0"/>
<reference evidence="3 4" key="1">
    <citation type="submission" date="2018-11" db="EMBL/GenBank/DDBJ databases">
        <authorList>
            <person name="Lopez-Roques C."/>
            <person name="Donnadieu C."/>
            <person name="Bouchez O."/>
            <person name="Klopp C."/>
            <person name="Cabau C."/>
            <person name="Zahm M."/>
        </authorList>
    </citation>
    <scope>NUCLEOTIDE SEQUENCE [LARGE SCALE GENOMIC DNA]</scope>
    <source>
        <strain evidence="3">RS831</strain>
        <tissue evidence="3">Whole body</tissue>
    </source>
</reference>
<dbReference type="OrthoDB" id="9991235at2759"/>
<dbReference type="GO" id="GO:0008832">
    <property type="term" value="F:dGTPase activity"/>
    <property type="evidence" value="ECO:0007669"/>
    <property type="project" value="TreeGrafter"/>
</dbReference>
<protein>
    <recommendedName>
        <fullName evidence="2">HD domain-containing protein</fullName>
    </recommendedName>
</protein>
<evidence type="ECO:0000259" key="2">
    <source>
        <dbReference type="PROSITE" id="PS51831"/>
    </source>
</evidence>
<dbReference type="SMART" id="SM00471">
    <property type="entry name" value="HDc"/>
    <property type="match status" value="1"/>
</dbReference>
<dbReference type="InterPro" id="IPR050135">
    <property type="entry name" value="dGTPase-like"/>
</dbReference>
<dbReference type="CDD" id="cd00077">
    <property type="entry name" value="HDc"/>
    <property type="match status" value="1"/>
</dbReference>
<dbReference type="InterPro" id="IPR003607">
    <property type="entry name" value="HD/PDEase_dom"/>
</dbReference>
<evidence type="ECO:0000313" key="4">
    <source>
        <dbReference type="Proteomes" id="UP000283210"/>
    </source>
</evidence>
<comment type="similarity">
    <text evidence="1">Belongs to the SAMHD1 family.</text>
</comment>
<dbReference type="PROSITE" id="PS51831">
    <property type="entry name" value="HD"/>
    <property type="match status" value="1"/>
</dbReference>
<evidence type="ECO:0000256" key="1">
    <source>
        <dbReference type="ARBA" id="ARBA00005776"/>
    </source>
</evidence>
<feature type="domain" description="HD" evidence="2">
    <location>
        <begin position="39"/>
        <end position="193"/>
    </location>
</feature>
<accession>A0A3S2PVA0</accession>
<dbReference type="Gene3D" id="1.10.3210.10">
    <property type="entry name" value="Hypothetical protein af1432"/>
    <property type="match status" value="1"/>
</dbReference>
<sequence>MVSYIILVKIIDTPQFQRLRNIKQLGGGYLVYPGASHNRFEHSIGVAHLAGELAKTLQKNQQELDIEEEDILCVQIAGLCHDLGHGPFSHLFDQMFMPQPCGNADWTHEKASLQMFDYLVRVNNLKQVMIEYGLNTEDDLVFIKELILGEPLNENDSTSADWPYKGRTMEKSFLYDIVSNKLNGIDVDKFDYFARDCHHTGIKNNFDHMRYFKFARVIEVETDQKNQIKRKHICSREKEVWNLYDLFHTRLLHYRRVCYHKVTTNEKIIKLKENLKDCLTDEDFEGIENGTLMVVIMDPFLHCVIHCLLRHHAESVTESPPLEVRQQDKKIPNENIMSLKRLAEVLTDEDFDGIRNGSLEVVVSSYFCYS</sequence>
<dbReference type="PANTHER" id="PTHR11373">
    <property type="entry name" value="DEOXYNUCLEOSIDE TRIPHOSPHATE TRIPHOSPHOHYDROLASE"/>
    <property type="match status" value="1"/>
</dbReference>